<feature type="region of interest" description="Disordered" evidence="18">
    <location>
        <begin position="67"/>
        <end position="98"/>
    </location>
</feature>
<feature type="transmembrane region" description="Helical" evidence="17">
    <location>
        <begin position="1196"/>
        <end position="1218"/>
    </location>
</feature>
<dbReference type="FunFam" id="2.70.150.10:FF:000006">
    <property type="entry name" value="Calcium-transporting ATPase"/>
    <property type="match status" value="1"/>
</dbReference>
<evidence type="ECO:0000256" key="3">
    <source>
        <dbReference type="ARBA" id="ARBA00022448"/>
    </source>
</evidence>
<evidence type="ECO:0000256" key="17">
    <source>
        <dbReference type="RuleBase" id="RU361146"/>
    </source>
</evidence>
<keyword evidence="7 17" id="KW-0547">Nucleotide-binding</keyword>
<dbReference type="Gene3D" id="1.20.5.170">
    <property type="match status" value="1"/>
</dbReference>
<dbReference type="SUPFAM" id="SSF81665">
    <property type="entry name" value="Calcium ATPase, transmembrane domain M"/>
    <property type="match status" value="1"/>
</dbReference>
<dbReference type="GO" id="GO:0046872">
    <property type="term" value="F:metal ion binding"/>
    <property type="evidence" value="ECO:0007669"/>
    <property type="project" value="UniProtKB-KW"/>
</dbReference>
<keyword evidence="13 17" id="KW-1133">Transmembrane helix</keyword>
<feature type="transmembrane region" description="Helical" evidence="17">
    <location>
        <begin position="382"/>
        <end position="403"/>
    </location>
</feature>
<keyword evidence="5 17" id="KW-0812">Transmembrane</keyword>
<dbReference type="Gene3D" id="1.20.1110.10">
    <property type="entry name" value="Calcium-transporting ATPase, transmembrane domain"/>
    <property type="match status" value="2"/>
</dbReference>
<comment type="function">
    <text evidence="17">Catalyzes the hydrolysis of ATP coupled with the transport of calcium.</text>
</comment>
<dbReference type="Pfam" id="PF00122">
    <property type="entry name" value="E1-E2_ATPase"/>
    <property type="match status" value="1"/>
</dbReference>
<dbReference type="InterPro" id="IPR059000">
    <property type="entry name" value="ATPase_P-type_domA"/>
</dbReference>
<protein>
    <recommendedName>
        <fullName evidence="17">Calcium-transporting ATPase</fullName>
        <ecNumber evidence="17">7.2.2.10</ecNumber>
    </recommendedName>
</protein>
<dbReference type="Proteomes" id="UP000734854">
    <property type="component" value="Unassembled WGS sequence"/>
</dbReference>
<evidence type="ECO:0000259" key="19">
    <source>
        <dbReference type="SMART" id="SM00831"/>
    </source>
</evidence>
<evidence type="ECO:0000256" key="6">
    <source>
        <dbReference type="ARBA" id="ARBA00022723"/>
    </source>
</evidence>
<dbReference type="PRINTS" id="PR00119">
    <property type="entry name" value="CATATPASE"/>
</dbReference>
<evidence type="ECO:0000256" key="13">
    <source>
        <dbReference type="ARBA" id="ARBA00022989"/>
    </source>
</evidence>
<dbReference type="InterPro" id="IPR008250">
    <property type="entry name" value="ATPase_P-typ_transduc_dom_A_sf"/>
</dbReference>
<accession>A0A8J5GKX9</accession>
<evidence type="ECO:0000256" key="16">
    <source>
        <dbReference type="ARBA" id="ARBA00048694"/>
    </source>
</evidence>
<proteinExistence type="inferred from homology"/>
<dbReference type="PROSITE" id="PS00154">
    <property type="entry name" value="ATPASE_E1_E2"/>
    <property type="match status" value="1"/>
</dbReference>
<organism evidence="20 21">
    <name type="scientific">Zingiber officinale</name>
    <name type="common">Ginger</name>
    <name type="synonym">Amomum zingiber</name>
    <dbReference type="NCBI Taxonomy" id="94328"/>
    <lineage>
        <taxon>Eukaryota</taxon>
        <taxon>Viridiplantae</taxon>
        <taxon>Streptophyta</taxon>
        <taxon>Embryophyta</taxon>
        <taxon>Tracheophyta</taxon>
        <taxon>Spermatophyta</taxon>
        <taxon>Magnoliopsida</taxon>
        <taxon>Liliopsida</taxon>
        <taxon>Zingiberales</taxon>
        <taxon>Zingiberaceae</taxon>
        <taxon>Zingiber</taxon>
    </lineage>
</organism>
<dbReference type="InterPro" id="IPR023299">
    <property type="entry name" value="ATPase_P-typ_cyto_dom_N"/>
</dbReference>
<dbReference type="NCBIfam" id="TIGR01517">
    <property type="entry name" value="ATPase-IIB_Ca"/>
    <property type="match status" value="1"/>
</dbReference>
<keyword evidence="3 17" id="KW-0813">Transport</keyword>
<keyword evidence="8 17" id="KW-0106">Calcium</keyword>
<evidence type="ECO:0000256" key="15">
    <source>
        <dbReference type="ARBA" id="ARBA00023136"/>
    </source>
</evidence>
<dbReference type="SFLD" id="SFLDG00002">
    <property type="entry name" value="C1.7:_P-type_atpase_like"/>
    <property type="match status" value="1"/>
</dbReference>
<dbReference type="Pfam" id="PF00702">
    <property type="entry name" value="Hydrolase"/>
    <property type="match status" value="1"/>
</dbReference>
<dbReference type="PANTHER" id="PTHR24093:SF369">
    <property type="entry name" value="CALCIUM-TRANSPORTING ATPASE"/>
    <property type="match status" value="1"/>
</dbReference>
<dbReference type="InterPro" id="IPR024750">
    <property type="entry name" value="Ca_ATPase_N_dom"/>
</dbReference>
<dbReference type="SFLD" id="SFLDS00003">
    <property type="entry name" value="Haloacid_Dehalogenase"/>
    <property type="match status" value="1"/>
</dbReference>
<evidence type="ECO:0000313" key="20">
    <source>
        <dbReference type="EMBL" id="KAG6505739.1"/>
    </source>
</evidence>
<keyword evidence="9 17" id="KW-0067">ATP-binding</keyword>
<dbReference type="InterPro" id="IPR006408">
    <property type="entry name" value="P-type_ATPase_IIB"/>
</dbReference>
<dbReference type="FunFam" id="1.20.5.170:FF:000029">
    <property type="entry name" value="Calcium-transporting ATPase"/>
    <property type="match status" value="1"/>
</dbReference>
<keyword evidence="11" id="KW-0112">Calmodulin-binding</keyword>
<dbReference type="Pfam" id="PF12515">
    <property type="entry name" value="CaATP_NAI"/>
    <property type="match status" value="1"/>
</dbReference>
<dbReference type="EC" id="7.2.2.10" evidence="17"/>
<evidence type="ECO:0000256" key="7">
    <source>
        <dbReference type="ARBA" id="ARBA00022741"/>
    </source>
</evidence>
<dbReference type="NCBIfam" id="TIGR01494">
    <property type="entry name" value="ATPase_P-type"/>
    <property type="match status" value="2"/>
</dbReference>
<keyword evidence="21" id="KW-1185">Reference proteome</keyword>
<comment type="similarity">
    <text evidence="2 17">Belongs to the cation transport ATPase (P-type) (TC 3.A.3) family. Type IIB subfamily.</text>
</comment>
<comment type="subcellular location">
    <subcellularLocation>
        <location evidence="1">Endomembrane system</location>
        <topology evidence="1">Multi-pass membrane protein</topology>
    </subcellularLocation>
    <subcellularLocation>
        <location evidence="17">Membrane</location>
        <topology evidence="17">Multi-pass membrane protein</topology>
    </subcellularLocation>
</comment>
<dbReference type="InterPro" id="IPR036412">
    <property type="entry name" value="HAD-like_sf"/>
</dbReference>
<evidence type="ECO:0000313" key="21">
    <source>
        <dbReference type="Proteomes" id="UP000734854"/>
    </source>
</evidence>
<dbReference type="FunFam" id="3.40.50.1000:FF:000011">
    <property type="entry name" value="Calcium-transporting ATPase"/>
    <property type="match status" value="1"/>
</dbReference>
<dbReference type="FunFam" id="1.20.1110.10:FF:000039">
    <property type="entry name" value="Calcium-transporting ATPase"/>
    <property type="match status" value="1"/>
</dbReference>
<sequence length="1360" mass="150438">MIHEVPSAPHAPFDLQLQGKRSRFACPWRKEGIDAAAFSRLSPFFSSPIDSRLMLIGSPRSGRAGCHLSCDSMDDASPKSSSPRRSTHRPRDEESGAAAGEEIDCDDTFVIPPKNAPVERLRRWRVCFLNHSCSSFDGRIDARKALSSVFFRSSGLSFGVRSGVMEFQMPNGCGESSRSRSLDKYPKNLKLEFHYTNTPCHYAVLATKLLEHYRGATSGSLQRQPYPTRHCDAKEEGCVSPIVCGCIPSVKQAALVLNASRRFRYTLDLKKEEEKEEVRRKIRAHAQVIRAALLFKEAGEREKPGIPGVLEHEELTKMTRDRDFFALQRHGGVNGIASLLKTDLDKGISGDEAEIVHRRNSFGSNTYPEKKGRSFLVFLWEAWQDLTLIILMIAAAVSLALGIKTEGIDQGWYDGGSIFFAVFIVIVVTDPTIWPPCDIDLILSPKGCWQSETAYKHIDSCLLKLKIASDLLIHTLILFHDQRDLFPSKFVMVIRGGRRIKVSIFDLVVGDVVPLKIGDLVPADGIVITAHSLAMDESSMTGESKVVHKDQKAPFLMAGCKVADGYGNMLVTAVGMNTEWGILMASISEDNGEETPLQVLITCVHVMWFNAKDNYTRIRFNDSRSASLNRYFTGNTKDPDGTVQFVKGQTSTKAAVNGAIKLFTVAVTIVVVAVPEGLPLAVTLTLAYSMRKMMTDKALVRRLSACETMGSATTICSDKTGTLTLNEMTIVEAYIGKKKIDPPDNAELVSASVLSRLIDGISQNTRGSVFHPKASSSLSHSVFFLSRLHADGMLSIWIGGSAFHTFEQDGVIELSGSPTEKAILSWGVKLGMNFDDARSKSSIIHVFPFNSEKKRAGVAIQLVGRLMCPSYHGLRSLQQWYPLASCWVSFNRVSDSEVHVHWKGAAEINEFYKCIEDMAAVSLRCMAFAYRPLDLKEIPNEEHRGDWSLPEDHLILLAIVGMKDPCRSGVREAVALCTRAGVKVRMVTGDNLRTAKAIALECGILKDVDAPEPILIEGKTFRTKSNAEQDEISEKITVMGRSSPNDKLLLVQALRRRGHVVAVTGDGTNDAPALHEADIGLAMGIQGTEVAKESSDIIILDDDFASVVKVVRWGRSVYANIQKFIQFQLTVNVAALVINVVAAFSSGEVPLNTVQLLWVNLIMDTLGALALATEPPTDHLMDRTPVGRREPLITNIMWRNLMVQAFYQITVLLVLNFAGKSILHLKHETREHADKAKNTFIFNTFVLCQIFNEFNARKVDELNVFSGVLKNHLFIGIVGLTTILQVMIVEFLGQFTKTVRLNWKLWLVSIAIAIISWPLAVLGKLIPVPSTPFAEYFSRCSFWRKKQDDGAAQESSNAPS</sequence>
<keyword evidence="6" id="KW-0479">Metal-binding</keyword>
<dbReference type="GO" id="GO:0012505">
    <property type="term" value="C:endomembrane system"/>
    <property type="evidence" value="ECO:0007669"/>
    <property type="project" value="UniProtKB-SubCell"/>
</dbReference>
<dbReference type="SUPFAM" id="SSF81660">
    <property type="entry name" value="Metal cation-transporting ATPase, ATP-binding domain N"/>
    <property type="match status" value="1"/>
</dbReference>
<evidence type="ECO:0000256" key="2">
    <source>
        <dbReference type="ARBA" id="ARBA00006124"/>
    </source>
</evidence>
<comment type="caution">
    <text evidence="20">The sequence shown here is derived from an EMBL/GenBank/DDBJ whole genome shotgun (WGS) entry which is preliminary data.</text>
</comment>
<keyword evidence="15 17" id="KW-0472">Membrane</keyword>
<evidence type="ECO:0000256" key="18">
    <source>
        <dbReference type="SAM" id="MobiDB-lite"/>
    </source>
</evidence>
<dbReference type="GO" id="GO:0005388">
    <property type="term" value="F:P-type calcium transporter activity"/>
    <property type="evidence" value="ECO:0007669"/>
    <property type="project" value="UniProtKB-EC"/>
</dbReference>
<keyword evidence="10" id="KW-0460">Magnesium</keyword>
<dbReference type="Gene3D" id="3.40.1110.10">
    <property type="entry name" value="Calcium-transporting ATPase, cytoplasmic domain N"/>
    <property type="match status" value="1"/>
</dbReference>
<dbReference type="Gene3D" id="2.70.150.10">
    <property type="entry name" value="Calcium-transporting ATPase, cytoplasmic transduction domain A"/>
    <property type="match status" value="1"/>
</dbReference>
<keyword evidence="12" id="KW-1278">Translocase</keyword>
<dbReference type="InterPro" id="IPR006068">
    <property type="entry name" value="ATPase_P-typ_cation-transptr_C"/>
</dbReference>
<dbReference type="InterPro" id="IPR004014">
    <property type="entry name" value="ATPase_P-typ_cation-transptr_N"/>
</dbReference>
<gene>
    <name evidence="20" type="ORF">ZIOFF_038104</name>
</gene>
<dbReference type="SUPFAM" id="SSF56784">
    <property type="entry name" value="HAD-like"/>
    <property type="match status" value="1"/>
</dbReference>
<dbReference type="GO" id="GO:0005886">
    <property type="term" value="C:plasma membrane"/>
    <property type="evidence" value="ECO:0007669"/>
    <property type="project" value="TreeGrafter"/>
</dbReference>
<dbReference type="GO" id="GO:0016887">
    <property type="term" value="F:ATP hydrolysis activity"/>
    <property type="evidence" value="ECO:0007669"/>
    <property type="project" value="InterPro"/>
</dbReference>
<evidence type="ECO:0000256" key="11">
    <source>
        <dbReference type="ARBA" id="ARBA00022860"/>
    </source>
</evidence>
<dbReference type="SUPFAM" id="SSF81653">
    <property type="entry name" value="Calcium ATPase, transduction domain A"/>
    <property type="match status" value="1"/>
</dbReference>
<dbReference type="Pfam" id="PF00690">
    <property type="entry name" value="Cation_ATPase_N"/>
    <property type="match status" value="1"/>
</dbReference>
<comment type="catalytic activity">
    <reaction evidence="16 17">
        <text>Ca(2+)(in) + ATP + H2O = Ca(2+)(out) + ADP + phosphate + H(+)</text>
        <dbReference type="Rhea" id="RHEA:18105"/>
        <dbReference type="ChEBI" id="CHEBI:15377"/>
        <dbReference type="ChEBI" id="CHEBI:15378"/>
        <dbReference type="ChEBI" id="CHEBI:29108"/>
        <dbReference type="ChEBI" id="CHEBI:30616"/>
        <dbReference type="ChEBI" id="CHEBI:43474"/>
        <dbReference type="ChEBI" id="CHEBI:456216"/>
        <dbReference type="EC" id="7.2.2.10"/>
    </reaction>
</comment>
<comment type="caution">
    <text evidence="17">Lacks conserved residue(s) required for the propagation of feature annotation.</text>
</comment>
<dbReference type="PANTHER" id="PTHR24093">
    <property type="entry name" value="CATION TRANSPORTING ATPASE"/>
    <property type="match status" value="1"/>
</dbReference>
<dbReference type="GO" id="GO:0005524">
    <property type="term" value="F:ATP binding"/>
    <property type="evidence" value="ECO:0007669"/>
    <property type="project" value="UniProtKB-KW"/>
</dbReference>
<evidence type="ECO:0000256" key="9">
    <source>
        <dbReference type="ARBA" id="ARBA00022840"/>
    </source>
</evidence>
<dbReference type="EMBL" id="JACMSC010000010">
    <property type="protein sequence ID" value="KAG6505739.1"/>
    <property type="molecule type" value="Genomic_DNA"/>
</dbReference>
<evidence type="ECO:0000256" key="10">
    <source>
        <dbReference type="ARBA" id="ARBA00022842"/>
    </source>
</evidence>
<name>A0A8J5GKX9_ZINOF</name>
<evidence type="ECO:0000256" key="12">
    <source>
        <dbReference type="ARBA" id="ARBA00022967"/>
    </source>
</evidence>
<dbReference type="SMART" id="SM00831">
    <property type="entry name" value="Cation_ATPase_N"/>
    <property type="match status" value="1"/>
</dbReference>
<evidence type="ECO:0000256" key="14">
    <source>
        <dbReference type="ARBA" id="ARBA00023065"/>
    </source>
</evidence>
<evidence type="ECO:0000256" key="1">
    <source>
        <dbReference type="ARBA" id="ARBA00004127"/>
    </source>
</evidence>
<feature type="transmembrane region" description="Helical" evidence="17">
    <location>
        <begin position="415"/>
        <end position="434"/>
    </location>
</feature>
<evidence type="ECO:0000256" key="8">
    <source>
        <dbReference type="ARBA" id="ARBA00022837"/>
    </source>
</evidence>
<feature type="transmembrane region" description="Helical" evidence="17">
    <location>
        <begin position="1273"/>
        <end position="1293"/>
    </location>
</feature>
<evidence type="ECO:0000256" key="5">
    <source>
        <dbReference type="ARBA" id="ARBA00022692"/>
    </source>
</evidence>
<dbReference type="InterPro" id="IPR044492">
    <property type="entry name" value="P_typ_ATPase_HD_dom"/>
</dbReference>
<reference evidence="20 21" key="1">
    <citation type="submission" date="2020-08" db="EMBL/GenBank/DDBJ databases">
        <title>Plant Genome Project.</title>
        <authorList>
            <person name="Zhang R.-G."/>
        </authorList>
    </citation>
    <scope>NUCLEOTIDE SEQUENCE [LARGE SCALE GENOMIC DNA]</scope>
    <source>
        <tissue evidence="20">Rhizome</tissue>
    </source>
</reference>
<keyword evidence="4 17" id="KW-0109">Calcium transport</keyword>
<feature type="transmembrane region" description="Helical" evidence="17">
    <location>
        <begin position="1305"/>
        <end position="1326"/>
    </location>
</feature>
<evidence type="ECO:0000256" key="4">
    <source>
        <dbReference type="ARBA" id="ARBA00022568"/>
    </source>
</evidence>
<dbReference type="InterPro" id="IPR023298">
    <property type="entry name" value="ATPase_P-typ_TM_dom_sf"/>
</dbReference>
<feature type="domain" description="Cation-transporting P-type ATPase N-terminal" evidence="19">
    <location>
        <begin position="323"/>
        <end position="403"/>
    </location>
</feature>
<dbReference type="InterPro" id="IPR018303">
    <property type="entry name" value="ATPase_P-typ_P_site"/>
</dbReference>
<dbReference type="SFLD" id="SFLDF00027">
    <property type="entry name" value="p-type_atpase"/>
    <property type="match status" value="1"/>
</dbReference>
<dbReference type="InterPro" id="IPR001757">
    <property type="entry name" value="P_typ_ATPase"/>
</dbReference>
<dbReference type="Pfam" id="PF00689">
    <property type="entry name" value="Cation_ATPase_C"/>
    <property type="match status" value="1"/>
</dbReference>
<dbReference type="PRINTS" id="PR00120">
    <property type="entry name" value="HATPASE"/>
</dbReference>
<keyword evidence="14 17" id="KW-0406">Ion transport</keyword>
<dbReference type="GO" id="GO:0005516">
    <property type="term" value="F:calmodulin binding"/>
    <property type="evidence" value="ECO:0007669"/>
    <property type="project" value="UniProtKB-KW"/>
</dbReference>